<dbReference type="HAMAP" id="MF_00013">
    <property type="entry name" value="LipB"/>
    <property type="match status" value="1"/>
</dbReference>
<dbReference type="InterPro" id="IPR000544">
    <property type="entry name" value="Octanoyltransferase"/>
</dbReference>
<name>A0ABQ7G6M9_DUNSA</name>
<dbReference type="EC" id="2.3.1.181" evidence="3"/>
<evidence type="ECO:0000256" key="3">
    <source>
        <dbReference type="ARBA" id="ARBA00012334"/>
    </source>
</evidence>
<comment type="pathway">
    <text evidence="1">Protein modification; protein lipoylation via endogenous pathway; protein N(6)-(lipoyl)lysine from octanoyl-[acyl-carrier-protein]: step 1/2.</text>
</comment>
<protein>
    <recommendedName>
        <fullName evidence="3">lipoyl(octanoyl) transferase</fullName>
        <ecNumber evidence="3">2.3.1.181</ecNumber>
    </recommendedName>
</protein>
<dbReference type="SUPFAM" id="SSF55681">
    <property type="entry name" value="Class II aaRS and biotin synthetases"/>
    <property type="match status" value="1"/>
</dbReference>
<dbReference type="PANTHER" id="PTHR10993">
    <property type="entry name" value="OCTANOYLTRANSFERASE"/>
    <property type="match status" value="1"/>
</dbReference>
<evidence type="ECO:0000313" key="8">
    <source>
        <dbReference type="Proteomes" id="UP000815325"/>
    </source>
</evidence>
<dbReference type="Gene3D" id="3.30.930.10">
    <property type="entry name" value="Bira Bifunctional Protein, Domain 2"/>
    <property type="match status" value="1"/>
</dbReference>
<dbReference type="PANTHER" id="PTHR10993:SF15">
    <property type="entry name" value="OCTANOYLTRANSFERASE LIP2, MITOCHONDRIAL"/>
    <property type="match status" value="1"/>
</dbReference>
<keyword evidence="4" id="KW-0808">Transferase</keyword>
<gene>
    <name evidence="7" type="ORF">DUNSADRAFT_14827</name>
</gene>
<evidence type="ECO:0000259" key="6">
    <source>
        <dbReference type="PROSITE" id="PS51733"/>
    </source>
</evidence>
<proteinExistence type="inferred from homology"/>
<evidence type="ECO:0000256" key="1">
    <source>
        <dbReference type="ARBA" id="ARBA00004821"/>
    </source>
</evidence>
<sequence length="317" mass="33868">MKKCLHVFNLCSQLTKYSEGLAWQALLADRRKAGTASDSLLLLQHYPVYTLGKRGQEQDFKVSVKELLSRGIDVEVAPRGGEITYHGPGQLVAYPILNLRGLGLGARAYVEGLEDTIVRLLARYGVPCRGREPGATGVWVGNNKIAAIGVKISHGISSHGFALNVGGPSLLPAFDAIVPCGIEDVGRGVTSLEAELQGASHGPSSQAEWPQGTIPEDPLHVSPRSAHNVGNRGNACHTDREGMRTHTAGVGGEAPWPPFNAGDPGSAKFADWACKMQASVALGQRLSAVKVADLMISDFCEQFQYHDAVHQTYSPPM</sequence>
<evidence type="ECO:0000256" key="2">
    <source>
        <dbReference type="ARBA" id="ARBA00007907"/>
    </source>
</evidence>
<dbReference type="EMBL" id="MU070064">
    <property type="protein sequence ID" value="KAF5830254.1"/>
    <property type="molecule type" value="Genomic_DNA"/>
</dbReference>
<evidence type="ECO:0000313" key="7">
    <source>
        <dbReference type="EMBL" id="KAF5830254.1"/>
    </source>
</evidence>
<evidence type="ECO:0000256" key="4">
    <source>
        <dbReference type="ARBA" id="ARBA00022679"/>
    </source>
</evidence>
<dbReference type="PROSITE" id="PS01313">
    <property type="entry name" value="LIPB"/>
    <property type="match status" value="1"/>
</dbReference>
<dbReference type="Pfam" id="PF21948">
    <property type="entry name" value="LplA-B_cat"/>
    <property type="match status" value="1"/>
</dbReference>
<dbReference type="NCBIfam" id="TIGR00214">
    <property type="entry name" value="lipB"/>
    <property type="match status" value="1"/>
</dbReference>
<keyword evidence="5" id="KW-0012">Acyltransferase</keyword>
<dbReference type="Proteomes" id="UP000815325">
    <property type="component" value="Unassembled WGS sequence"/>
</dbReference>
<organism evidence="7 8">
    <name type="scientific">Dunaliella salina</name>
    <name type="common">Green alga</name>
    <name type="synonym">Protococcus salinus</name>
    <dbReference type="NCBI Taxonomy" id="3046"/>
    <lineage>
        <taxon>Eukaryota</taxon>
        <taxon>Viridiplantae</taxon>
        <taxon>Chlorophyta</taxon>
        <taxon>core chlorophytes</taxon>
        <taxon>Chlorophyceae</taxon>
        <taxon>CS clade</taxon>
        <taxon>Chlamydomonadales</taxon>
        <taxon>Dunaliellaceae</taxon>
        <taxon>Dunaliella</taxon>
    </lineage>
</organism>
<evidence type="ECO:0000256" key="5">
    <source>
        <dbReference type="ARBA" id="ARBA00023315"/>
    </source>
</evidence>
<comment type="caution">
    <text evidence="7">The sequence shown here is derived from an EMBL/GenBank/DDBJ whole genome shotgun (WGS) entry which is preliminary data.</text>
</comment>
<comment type="similarity">
    <text evidence="2">Belongs to the LipB family.</text>
</comment>
<dbReference type="InterPro" id="IPR004143">
    <property type="entry name" value="BPL_LPL_catalytic"/>
</dbReference>
<dbReference type="PROSITE" id="PS51733">
    <property type="entry name" value="BPL_LPL_CATALYTIC"/>
    <property type="match status" value="1"/>
</dbReference>
<dbReference type="InterPro" id="IPR020605">
    <property type="entry name" value="Octanoyltransferase_CS"/>
</dbReference>
<reference evidence="7" key="1">
    <citation type="submission" date="2017-08" db="EMBL/GenBank/DDBJ databases">
        <authorList>
            <person name="Polle J.E."/>
            <person name="Barry K."/>
            <person name="Cushman J."/>
            <person name="Schmutz J."/>
            <person name="Tran D."/>
            <person name="Hathwaick L.T."/>
            <person name="Yim W.C."/>
            <person name="Jenkins J."/>
            <person name="Mckie-Krisberg Z.M."/>
            <person name="Prochnik S."/>
            <person name="Lindquist E."/>
            <person name="Dockter R.B."/>
            <person name="Adam C."/>
            <person name="Molina H."/>
            <person name="Bunkerborg J."/>
            <person name="Jin E."/>
            <person name="Buchheim M."/>
            <person name="Magnuson J."/>
        </authorList>
    </citation>
    <scope>NUCLEOTIDE SEQUENCE</scope>
    <source>
        <strain evidence="7">CCAP 19/18</strain>
    </source>
</reference>
<keyword evidence="8" id="KW-1185">Reference proteome</keyword>
<feature type="domain" description="BPL/LPL catalytic" evidence="6">
    <location>
        <begin position="34"/>
        <end position="210"/>
    </location>
</feature>
<dbReference type="InterPro" id="IPR045864">
    <property type="entry name" value="aa-tRNA-synth_II/BPL/LPL"/>
</dbReference>
<dbReference type="CDD" id="cd16444">
    <property type="entry name" value="LipB"/>
    <property type="match status" value="1"/>
</dbReference>
<accession>A0ABQ7G6M9</accession>